<dbReference type="RefSeq" id="WP_099518531.1">
    <property type="nucleotide sequence ID" value="NZ_CP016808.1"/>
</dbReference>
<evidence type="ECO:0000313" key="2">
    <source>
        <dbReference type="EMBL" id="ANY67320.1"/>
    </source>
</evidence>
<protein>
    <recommendedName>
        <fullName evidence="3">Large polyvalent protein associated domain-containing protein</fullName>
    </recommendedName>
</protein>
<organism evidence="2">
    <name type="scientific">Paenibacillus sp. BIHB 4019</name>
    <dbReference type="NCBI Taxonomy" id="1870819"/>
    <lineage>
        <taxon>Bacteria</taxon>
        <taxon>Bacillati</taxon>
        <taxon>Bacillota</taxon>
        <taxon>Bacilli</taxon>
        <taxon>Bacillales</taxon>
        <taxon>Paenibacillaceae</taxon>
        <taxon>Paenibacillus</taxon>
    </lineage>
</organism>
<feature type="compositionally biased region" description="Basic and acidic residues" evidence="1">
    <location>
        <begin position="1"/>
        <end position="11"/>
    </location>
</feature>
<reference evidence="2" key="1">
    <citation type="submission" date="2016-08" db="EMBL/GenBank/DDBJ databases">
        <title>Complete Genome Seqeunce of Paenibacillus sp. BIHB 4019 from tea rhizoplane.</title>
        <authorList>
            <person name="Thakur R."/>
            <person name="Swarnkar M.K."/>
            <person name="Gulati A."/>
        </authorList>
    </citation>
    <scope>NUCLEOTIDE SEQUENCE [LARGE SCALE GENOMIC DNA]</scope>
    <source>
        <strain evidence="2">BIHB4019</strain>
    </source>
</reference>
<sequence>MAKEKEKEKLKLKAPKPTYTPINASLNAGYVPPTPKLKSNLVVSQQDIMPVQQTQASQQPLQVRGALAALQPAPMPKASELAPTYFNPIQQMENIQDRFAGSANPPTQTNQSIMRNPQVLPLPEIKSPVLKDTPVNPIGIPWKDVPVDYSAEYLQKRSNERLLKEAERLDALAAKNKADGKRTTAGMSKDDYISYTNLEQLRADANLSMTEKIARNLYTPGAGLSAIQAGYQGVGAIGSRLAPSLFSESAGIGSRIAAGALREAATSVPLSAGYTAATNPSASGKQMISDTLTGTILGAGLGATGPLLRKAISAIFKRNGVPEEAVGEVLALPAPRERGLGNANNAVTPDVMTGYTGPVGALPAPAMSGPTSGRIAQSVNPFRQQFEHLMQTAKQMQQEGRFTPGKEAEELESLWSQMAGREGVSLDELIQRAYQTKPSKLSSDLVQRAKSTQAAREVAGAPLPVKSTGDRLTSKQGVLGSPAPLTQRFIRAGGAPDDGVRAARSSQDVQRPRIDVTEESQGLRQTGDSRPVEGQVIKSRGALGPTKGLRANFRTQLNDGNFSSKLQQKIRNTDQTYDVARNADTVAAANENVKNLTKAEADFLANESAGAEHIATGYRLMQELDALGEHTRSINIADKLAKDLTKSGQTVQAASLLARLSPEGQLLNLARVAEKNGKQITEADKVKFQELAAVVQDGTGTGIRANRLDDILNKLERGEQVSTEELKTLGNLLDRASKYAKKDKTIKDKIPSEMKDSRKRDKIVSFFDEAEQAALARIAAKKNRLNSMPIGEIADHAIVVAAQIAKGTIKAATYAEDMVKMFGEEIRPYAADIFDSAQKMLNQSSKRISEGKINEANNIVNRVSGRKVPTSEKVMEKYISENPVNEKDIQKLRELSRQVNELSGEDALKADMAMQKILNSYEKSNLWDKVQAFRYIAMLLNTGTQSVNAISGPLMASTNAIADVFGTMLDVTLSKALKQPRTTTMYGTNPLAFMARWIKGLSIGGKAGFEGVSPSGIVGPNEIRGLTYKSLYNPLSIAERSLGAVAKGGDYAAYSAVQQSEMRKIAFLDAKNNGIKGKANIDKHIEKFLNDPPPEAVLQADRIGKNTTFQRSDTLGGNVANFLANPPGKARYLKPLIGAVFPFVRTPVNIASTAVTLSPGGIIKGLYQLASKSSDASRREVIRTLSLGLLGTGGMTPLGYYLSKVGIITGANDSGNKQVDAIREQAGGGKYRFNTSALSRYLRAMVAGKGQAAAENAAKYREGDSQFDYNKLQPLAFPLAIGAAINDREGQPVSNKIQGTLSDASGSLLGMSTLKGLQDTFQPQYGGTTGEKAVGILERVTTSFLKSFSPSALAQEARRQDPIVRKTSYNNGILEDTSAYFKSRTPGLSQSLQPNKTTLGQNRLNAEGITGQYMNPYNSNKAPYNEAATIIAQLIDATGDMKLAPAAPDKKVEGKDKSGNSVSLEIPPDRYTQYQEELGNDIISQIIAIPSNLSDTDKADKVRTIYKKTKEKHSNAIKKELGIRISR</sequence>
<evidence type="ECO:0000256" key="1">
    <source>
        <dbReference type="SAM" id="MobiDB-lite"/>
    </source>
</evidence>
<feature type="region of interest" description="Disordered" evidence="1">
    <location>
        <begin position="457"/>
        <end position="480"/>
    </location>
</feature>
<proteinExistence type="predicted"/>
<evidence type="ECO:0008006" key="3">
    <source>
        <dbReference type="Google" id="ProtNLM"/>
    </source>
</evidence>
<feature type="compositionally biased region" description="Basic and acidic residues" evidence="1">
    <location>
        <begin position="1448"/>
        <end position="1458"/>
    </location>
</feature>
<name>A0A1B2DHX1_9BACL</name>
<feature type="region of interest" description="Disordered" evidence="1">
    <location>
        <begin position="493"/>
        <end position="530"/>
    </location>
</feature>
<gene>
    <name evidence="2" type="ORF">BBD42_13175</name>
</gene>
<accession>A0A1B2DHX1</accession>
<feature type="compositionally biased region" description="Polar residues" evidence="1">
    <location>
        <begin position="519"/>
        <end position="528"/>
    </location>
</feature>
<feature type="region of interest" description="Disordered" evidence="1">
    <location>
        <begin position="1446"/>
        <end position="1466"/>
    </location>
</feature>
<feature type="region of interest" description="Disordered" evidence="1">
    <location>
        <begin position="1"/>
        <end position="25"/>
    </location>
</feature>
<dbReference type="EMBL" id="CP016808">
    <property type="protein sequence ID" value="ANY67320.1"/>
    <property type="molecule type" value="Genomic_DNA"/>
</dbReference>